<organism evidence="2 3">
    <name type="scientific">Chlorovirus heliozoae</name>
    <dbReference type="NCBI Taxonomy" id="322019"/>
    <lineage>
        <taxon>Viruses</taxon>
        <taxon>Varidnaviria</taxon>
        <taxon>Bamfordvirae</taxon>
        <taxon>Nucleocytoviricota</taxon>
        <taxon>Megaviricetes</taxon>
        <taxon>Algavirales</taxon>
        <taxon>Phycodnaviridae</taxon>
        <taxon>Chlorovirus</taxon>
    </lineage>
</organism>
<evidence type="ECO:0000313" key="2">
    <source>
        <dbReference type="EMBL" id="ABT16917.1"/>
    </source>
</evidence>
<evidence type="ECO:0000256" key="1">
    <source>
        <dbReference type="SAM" id="Phobius"/>
    </source>
</evidence>
<evidence type="ECO:0000313" key="3">
    <source>
        <dbReference type="Proteomes" id="UP000202420"/>
    </source>
</evidence>
<dbReference type="GeneID" id="5470204"/>
<keyword evidence="1" id="KW-0812">Transmembrane</keyword>
<protein>
    <submittedName>
        <fullName evidence="2">Uncharacterized protein z783R</fullName>
    </submittedName>
</protein>
<feature type="transmembrane region" description="Helical" evidence="1">
    <location>
        <begin position="103"/>
        <end position="129"/>
    </location>
</feature>
<dbReference type="RefSeq" id="YP_001427264.1">
    <property type="nucleotide sequence ID" value="NC_008724.1"/>
</dbReference>
<dbReference type="EMBL" id="EF101928">
    <property type="protein sequence ID" value="ABT16917.1"/>
    <property type="molecule type" value="Genomic_DNA"/>
</dbReference>
<feature type="transmembrane region" description="Helical" evidence="1">
    <location>
        <begin position="149"/>
        <end position="169"/>
    </location>
</feature>
<accession>A7KA43</accession>
<keyword evidence="1" id="KW-0472">Membrane</keyword>
<reference evidence="2 3" key="1">
    <citation type="submission" date="2006-09" db="EMBL/GenBank/DDBJ databases">
        <title>Sequence and annotation of the 288-kb ATCV-1 virus that infects an endosymbiotic Chlorella strain of the heliozoon Acanthocystis turfacea.</title>
        <authorList>
            <person name="Fitzgerald L.A."/>
            <person name="Graves M.V."/>
            <person name="Li X."/>
            <person name="Pfitzner A.J.P."/>
            <person name="Hartigan J."/>
            <person name="Van Etten J.L."/>
        </authorList>
    </citation>
    <scope>NUCLEOTIDE SEQUENCE [LARGE SCALE GENOMIC DNA]</scope>
    <source>
        <strain evidence="2 3">ATCV-1</strain>
    </source>
</reference>
<name>A7KA43_9PHYC</name>
<proteinExistence type="predicted"/>
<keyword evidence="1" id="KW-1133">Transmembrane helix</keyword>
<dbReference type="KEGG" id="vg:5470204"/>
<sequence length="264" mass="30963">MVFSSIFVRTKCHHCQLVTFPLFTIDTYHRVSVLLGHLIHCKYIFGIPCLVLNTIFIRDEPFTFRVLGPWYKFPHFSSKIWKLFVPKFVLLPTSIMSYSFRGVLSAIGISLIFEMFCPLADSVFDFVLYNNERSLVVRRSPLVPSLSALVFPYNVFQNIVLAIFIYMIYRVFKRLRLTDECRRERTTHEYISWVSFVAYSDSVITIGSLDARHYLIYLDIRNDAILIDIIVRKRRMCTICPIILENGHCTNNNRVIMYIKDATI</sequence>
<keyword evidence="3" id="KW-1185">Reference proteome</keyword>
<gene>
    <name evidence="2" type="primary">z783R</name>
    <name evidence="2" type="ORF">ATCV1_z783R</name>
</gene>
<dbReference type="Proteomes" id="UP000202420">
    <property type="component" value="Segment"/>
</dbReference>